<accession>A0A383APR3</accession>
<dbReference type="InterPro" id="IPR036922">
    <property type="entry name" value="Rieske_2Fe-2S_sf"/>
</dbReference>
<comment type="cofactor">
    <cofactor evidence="6">
        <name>[2Fe-2S] cluster</name>
        <dbReference type="ChEBI" id="CHEBI:190135"/>
    </cofactor>
</comment>
<dbReference type="PANTHER" id="PTHR10134">
    <property type="entry name" value="CYTOCHROME B-C1 COMPLEX SUBUNIT RIESKE, MITOCHONDRIAL"/>
    <property type="match status" value="1"/>
</dbReference>
<evidence type="ECO:0000259" key="8">
    <source>
        <dbReference type="PROSITE" id="PS51296"/>
    </source>
</evidence>
<evidence type="ECO:0000256" key="5">
    <source>
        <dbReference type="ARBA" id="ARBA00023157"/>
    </source>
</evidence>
<gene>
    <name evidence="9" type="ORF">METZ01_LOCUS462586</name>
</gene>
<dbReference type="InterPro" id="IPR014349">
    <property type="entry name" value="Rieske_Fe-S_prot"/>
</dbReference>
<evidence type="ECO:0000256" key="4">
    <source>
        <dbReference type="ARBA" id="ARBA00023014"/>
    </source>
</evidence>
<evidence type="ECO:0000256" key="2">
    <source>
        <dbReference type="ARBA" id="ARBA00022723"/>
    </source>
</evidence>
<organism evidence="9">
    <name type="scientific">marine metagenome</name>
    <dbReference type="NCBI Taxonomy" id="408172"/>
    <lineage>
        <taxon>unclassified sequences</taxon>
        <taxon>metagenomes</taxon>
        <taxon>ecological metagenomes</taxon>
    </lineage>
</organism>
<keyword evidence="4" id="KW-0411">Iron-sulfur</keyword>
<feature type="domain" description="Rieske" evidence="8">
    <location>
        <begin position="79"/>
        <end position="165"/>
    </location>
</feature>
<evidence type="ECO:0000313" key="9">
    <source>
        <dbReference type="EMBL" id="SVE09732.1"/>
    </source>
</evidence>
<keyword evidence="7" id="KW-1133">Transmembrane helix</keyword>
<evidence type="ECO:0000256" key="1">
    <source>
        <dbReference type="ARBA" id="ARBA00022714"/>
    </source>
</evidence>
<evidence type="ECO:0000256" key="6">
    <source>
        <dbReference type="ARBA" id="ARBA00034078"/>
    </source>
</evidence>
<dbReference type="AlphaFoldDB" id="A0A383APR3"/>
<proteinExistence type="predicted"/>
<keyword evidence="5" id="KW-1015">Disulfide bond</keyword>
<dbReference type="InterPro" id="IPR017941">
    <property type="entry name" value="Rieske_2Fe-2S"/>
</dbReference>
<dbReference type="PRINTS" id="PR00162">
    <property type="entry name" value="RIESKE"/>
</dbReference>
<feature type="non-terminal residue" evidence="9">
    <location>
        <position position="188"/>
    </location>
</feature>
<feature type="transmembrane region" description="Helical" evidence="7">
    <location>
        <begin position="34"/>
        <end position="61"/>
    </location>
</feature>
<evidence type="ECO:0000256" key="3">
    <source>
        <dbReference type="ARBA" id="ARBA00023004"/>
    </source>
</evidence>
<keyword evidence="3" id="KW-0408">Iron</keyword>
<dbReference type="SUPFAM" id="SSF50022">
    <property type="entry name" value="ISP domain"/>
    <property type="match status" value="1"/>
</dbReference>
<dbReference type="PROSITE" id="PS51296">
    <property type="entry name" value="RIESKE"/>
    <property type="match status" value="1"/>
</dbReference>
<sequence length="188" mass="21278">MLEGKKTTTKPPVRKAPAALGETVKDNGVNRRSFFSWLSLGWVGFVASTGGFFTMMLRFFFPNVLFEPVQTFRAGYPDDYTIGEVDTKWKNKYGVWIIRNDDGIYALSTVCTHLGCTPNWLISSKKFKCPCHGSGFKMTGINFEGPAPRPLERYRIVLADSGEIIIDKTQKYQQEKGQWSDPEAFLKV</sequence>
<evidence type="ECO:0000256" key="7">
    <source>
        <dbReference type="SAM" id="Phobius"/>
    </source>
</evidence>
<name>A0A383APR3_9ZZZZ</name>
<protein>
    <recommendedName>
        <fullName evidence="8">Rieske domain-containing protein</fullName>
    </recommendedName>
</protein>
<dbReference type="InterPro" id="IPR005805">
    <property type="entry name" value="Rieske_Fe-S_prot_C"/>
</dbReference>
<reference evidence="9" key="1">
    <citation type="submission" date="2018-05" db="EMBL/GenBank/DDBJ databases">
        <authorList>
            <person name="Lanie J.A."/>
            <person name="Ng W.-L."/>
            <person name="Kazmierczak K.M."/>
            <person name="Andrzejewski T.M."/>
            <person name="Davidsen T.M."/>
            <person name="Wayne K.J."/>
            <person name="Tettelin H."/>
            <person name="Glass J.I."/>
            <person name="Rusch D."/>
            <person name="Podicherti R."/>
            <person name="Tsui H.-C.T."/>
            <person name="Winkler M.E."/>
        </authorList>
    </citation>
    <scope>NUCLEOTIDE SEQUENCE</scope>
</reference>
<keyword evidence="7" id="KW-0472">Membrane</keyword>
<keyword evidence="2" id="KW-0479">Metal-binding</keyword>
<dbReference type="GO" id="GO:0016020">
    <property type="term" value="C:membrane"/>
    <property type="evidence" value="ECO:0007669"/>
    <property type="project" value="InterPro"/>
</dbReference>
<dbReference type="GO" id="GO:0051537">
    <property type="term" value="F:2 iron, 2 sulfur cluster binding"/>
    <property type="evidence" value="ECO:0007669"/>
    <property type="project" value="UniProtKB-KW"/>
</dbReference>
<dbReference type="Gene3D" id="2.102.10.10">
    <property type="entry name" value="Rieske [2Fe-2S] iron-sulphur domain"/>
    <property type="match status" value="1"/>
</dbReference>
<dbReference type="Pfam" id="PF00355">
    <property type="entry name" value="Rieske"/>
    <property type="match status" value="1"/>
</dbReference>
<dbReference type="EMBL" id="UINC01193902">
    <property type="protein sequence ID" value="SVE09732.1"/>
    <property type="molecule type" value="Genomic_DNA"/>
</dbReference>
<keyword evidence="1" id="KW-0001">2Fe-2S</keyword>
<keyword evidence="7" id="KW-0812">Transmembrane</keyword>
<dbReference type="GO" id="GO:0046872">
    <property type="term" value="F:metal ion binding"/>
    <property type="evidence" value="ECO:0007669"/>
    <property type="project" value="UniProtKB-KW"/>
</dbReference>
<dbReference type="CDD" id="cd03467">
    <property type="entry name" value="Rieske"/>
    <property type="match status" value="1"/>
</dbReference>